<evidence type="ECO:0000259" key="1">
    <source>
        <dbReference type="Pfam" id="PF01636"/>
    </source>
</evidence>
<feature type="domain" description="Aminoglycoside phosphotransferase" evidence="1">
    <location>
        <begin position="199"/>
        <end position="367"/>
    </location>
</feature>
<dbReference type="Gene3D" id="3.90.1200.10">
    <property type="match status" value="1"/>
</dbReference>
<organism evidence="2 3">
    <name type="scientific">Tectimicrobiota bacterium</name>
    <dbReference type="NCBI Taxonomy" id="2528274"/>
    <lineage>
        <taxon>Bacteria</taxon>
        <taxon>Pseudomonadati</taxon>
        <taxon>Nitrospinota/Tectimicrobiota group</taxon>
        <taxon>Candidatus Tectimicrobiota</taxon>
    </lineage>
</organism>
<evidence type="ECO:0000313" key="2">
    <source>
        <dbReference type="EMBL" id="MBI2875301.1"/>
    </source>
</evidence>
<dbReference type="AlphaFoldDB" id="A0A932CLY7"/>
<name>A0A932CLY7_UNCTE</name>
<protein>
    <submittedName>
        <fullName evidence="2">Phosphotransferase</fullName>
    </submittedName>
</protein>
<reference evidence="2" key="1">
    <citation type="submission" date="2020-07" db="EMBL/GenBank/DDBJ databases">
        <title>Huge and variable diversity of episymbiotic CPR bacteria and DPANN archaea in groundwater ecosystems.</title>
        <authorList>
            <person name="He C.Y."/>
            <person name="Keren R."/>
            <person name="Whittaker M."/>
            <person name="Farag I.F."/>
            <person name="Doudna J."/>
            <person name="Cate J.H.D."/>
            <person name="Banfield J.F."/>
        </authorList>
    </citation>
    <scope>NUCLEOTIDE SEQUENCE</scope>
    <source>
        <strain evidence="2">NC_groundwater_672_Ag_B-0.1um_62_36</strain>
    </source>
</reference>
<accession>A0A932CLY7</accession>
<sequence>MSSSAQETLALPEWLTRLSLEEIKDRLAQGSLLASLQKDLRGGGRDALVGVRLAQEGYESESSFLILLLELKNPAAQSPYEKEVVLQYPHPGDPPSNRPIRSWCYPDDPWLPSLARMDRGHAFLDDTAWEKPWKRIFPQDGEISVQRLLYNPGRRATFLLSSPKSGAKLILKAIRSSDFEECLARVEAIQGSSLCDRITLPTLFSYSIRENAFLYEYLPGRRIDRFQADGASQIRPYLLEAVAGIASEIHQTAIPQLPRWSPQMEADTARNLLGRLEAHYPAASTAIRPLFERLFRGFVEGARSYSYSYSYMIHNSFSAKHIFCHAGGLNSLTPVSLAIIDWDSAVLGPREKDLGSFLAGFPDRKEECRLFLDRYQERAGCVVELKLVNCFLQYRRLLKACRQILRQGDADETSVNALREIEDRLDHNPLVG</sequence>
<dbReference type="EMBL" id="JACPRF010000011">
    <property type="protein sequence ID" value="MBI2875301.1"/>
    <property type="molecule type" value="Genomic_DNA"/>
</dbReference>
<evidence type="ECO:0000313" key="3">
    <source>
        <dbReference type="Proteomes" id="UP000769766"/>
    </source>
</evidence>
<gene>
    <name evidence="2" type="ORF">HYY20_00275</name>
</gene>
<comment type="caution">
    <text evidence="2">The sequence shown here is derived from an EMBL/GenBank/DDBJ whole genome shotgun (WGS) entry which is preliminary data.</text>
</comment>
<dbReference type="InterPro" id="IPR011009">
    <property type="entry name" value="Kinase-like_dom_sf"/>
</dbReference>
<dbReference type="Pfam" id="PF01636">
    <property type="entry name" value="APH"/>
    <property type="match status" value="1"/>
</dbReference>
<proteinExistence type="predicted"/>
<dbReference type="InterPro" id="IPR002575">
    <property type="entry name" value="Aminoglycoside_PTrfase"/>
</dbReference>
<dbReference type="Proteomes" id="UP000769766">
    <property type="component" value="Unassembled WGS sequence"/>
</dbReference>
<dbReference type="SUPFAM" id="SSF56112">
    <property type="entry name" value="Protein kinase-like (PK-like)"/>
    <property type="match status" value="1"/>
</dbReference>